<sequence length="576" mass="63114">MSLSTSSKRLLNTSRDGDSTTSLGSLFQCLITLSVKRDRPHLSTASFQAVVESDEVSPQPPFLQAEQPQVPQPLPISLVLQTLPQLRCPSLDTLQPLNVSLGVRGPKLNTAFEGHDHCPTPAGHTIADTSQDAIGFLGHLGQDHILRSRPHPETWIPLSGSVKRWRLSTLLPRALLCTQPPADTEWLEQVPVLALGASQDPAAWRSAAPLGSQGSRLVWKSLECDCQSSAHPRALQGSAQPVLLPQRLHYTVDREEHTPHTCVYPSPQLQFALWHMRDHNLANCCHQIQRHFGNLVSMFGAIPLWQAAHYHQYLEPYLLNPGVVSRDPSEDRRLVVIVAATSRAKADYTMYFPPAISTLAVQWATRVPLGGRGNTVNGSHNRVACVLASPYFFNKTSCNHFEVEDVSSNTKNQLSMMTEKHWCSTQPFGSGASLSLPEMNRSDQVCWCSWKRSSTPICITSSISFLADSLSLLKVSSSLETSMGSEVYTTESTVSSKWDLGATCTRLTSFLAATTISTTLGLPASSRRPEESRNCRSSTFSRLVAKRPPSEGAEAGAEASKAATRSVGLAMRMRCR</sequence>
<evidence type="ECO:0000313" key="1">
    <source>
        <dbReference type="EMBL" id="KAK4809905.1"/>
    </source>
</evidence>
<keyword evidence="2" id="KW-1185">Reference proteome</keyword>
<dbReference type="EMBL" id="JAUNZN010000020">
    <property type="protein sequence ID" value="KAK4809905.1"/>
    <property type="molecule type" value="Genomic_DNA"/>
</dbReference>
<protein>
    <submittedName>
        <fullName evidence="1">Uncharacterized protein</fullName>
    </submittedName>
</protein>
<gene>
    <name evidence="1" type="ORF">QYF61_023392</name>
</gene>
<evidence type="ECO:0000313" key="2">
    <source>
        <dbReference type="Proteomes" id="UP001333110"/>
    </source>
</evidence>
<name>A0AAN7N795_MYCAM</name>
<reference evidence="1 2" key="1">
    <citation type="journal article" date="2023" name="J. Hered.">
        <title>Chromosome-level genome of the wood stork (Mycteria americana) provides insight into avian chromosome evolution.</title>
        <authorList>
            <person name="Flamio R. Jr."/>
            <person name="Ramstad K.M."/>
        </authorList>
    </citation>
    <scope>NUCLEOTIDE SEQUENCE [LARGE SCALE GENOMIC DNA]</scope>
    <source>
        <strain evidence="1">JAX WOST 10</strain>
    </source>
</reference>
<dbReference type="AlphaFoldDB" id="A0AAN7N795"/>
<comment type="caution">
    <text evidence="1">The sequence shown here is derived from an EMBL/GenBank/DDBJ whole genome shotgun (WGS) entry which is preliminary data.</text>
</comment>
<organism evidence="1 2">
    <name type="scientific">Mycteria americana</name>
    <name type="common">Wood stork</name>
    <dbReference type="NCBI Taxonomy" id="33587"/>
    <lineage>
        <taxon>Eukaryota</taxon>
        <taxon>Metazoa</taxon>
        <taxon>Chordata</taxon>
        <taxon>Craniata</taxon>
        <taxon>Vertebrata</taxon>
        <taxon>Euteleostomi</taxon>
        <taxon>Archelosauria</taxon>
        <taxon>Archosauria</taxon>
        <taxon>Dinosauria</taxon>
        <taxon>Saurischia</taxon>
        <taxon>Theropoda</taxon>
        <taxon>Coelurosauria</taxon>
        <taxon>Aves</taxon>
        <taxon>Neognathae</taxon>
        <taxon>Neoaves</taxon>
        <taxon>Aequornithes</taxon>
        <taxon>Ciconiiformes</taxon>
        <taxon>Ciconiidae</taxon>
        <taxon>Mycteria</taxon>
    </lineage>
</organism>
<accession>A0AAN7N795</accession>
<proteinExistence type="predicted"/>
<dbReference type="Proteomes" id="UP001333110">
    <property type="component" value="Unassembled WGS sequence"/>
</dbReference>